<keyword evidence="3" id="KW-1185">Reference proteome</keyword>
<accession>A0A918PPJ1</accession>
<protein>
    <submittedName>
        <fullName evidence="2">Uncharacterized protein</fullName>
    </submittedName>
</protein>
<proteinExistence type="predicted"/>
<dbReference type="AlphaFoldDB" id="A0A918PPJ1"/>
<keyword evidence="1" id="KW-0472">Membrane</keyword>
<comment type="caution">
    <text evidence="2">The sequence shown here is derived from an EMBL/GenBank/DDBJ whole genome shotgun (WGS) entry which is preliminary data.</text>
</comment>
<keyword evidence="1" id="KW-1133">Transmembrane helix</keyword>
<dbReference type="RefSeq" id="WP_189861603.1">
    <property type="nucleotide sequence ID" value="NZ_BMVW01000008.1"/>
</dbReference>
<dbReference type="EMBL" id="BMVW01000008">
    <property type="protein sequence ID" value="GGZ18525.1"/>
    <property type="molecule type" value="Genomic_DNA"/>
</dbReference>
<reference evidence="2" key="2">
    <citation type="submission" date="2020-09" db="EMBL/GenBank/DDBJ databases">
        <authorList>
            <person name="Sun Q."/>
            <person name="Ohkuma M."/>
        </authorList>
    </citation>
    <scope>NUCLEOTIDE SEQUENCE</scope>
    <source>
        <strain evidence="2">JCM 4815</strain>
    </source>
</reference>
<evidence type="ECO:0000313" key="3">
    <source>
        <dbReference type="Proteomes" id="UP000622166"/>
    </source>
</evidence>
<dbReference type="Proteomes" id="UP000622166">
    <property type="component" value="Unassembled WGS sequence"/>
</dbReference>
<feature type="transmembrane region" description="Helical" evidence="1">
    <location>
        <begin position="25"/>
        <end position="45"/>
    </location>
</feature>
<evidence type="ECO:0000313" key="2">
    <source>
        <dbReference type="EMBL" id="GGZ18525.1"/>
    </source>
</evidence>
<organism evidence="2 3">
    <name type="scientific">Streptomyces poonensis</name>
    <dbReference type="NCBI Taxonomy" id="68255"/>
    <lineage>
        <taxon>Bacteria</taxon>
        <taxon>Bacillati</taxon>
        <taxon>Actinomycetota</taxon>
        <taxon>Actinomycetes</taxon>
        <taxon>Kitasatosporales</taxon>
        <taxon>Streptomycetaceae</taxon>
        <taxon>Streptomyces</taxon>
    </lineage>
</organism>
<reference evidence="2" key="1">
    <citation type="journal article" date="2014" name="Int. J. Syst. Evol. Microbiol.">
        <title>Complete genome sequence of Corynebacterium casei LMG S-19264T (=DSM 44701T), isolated from a smear-ripened cheese.</title>
        <authorList>
            <consortium name="US DOE Joint Genome Institute (JGI-PGF)"/>
            <person name="Walter F."/>
            <person name="Albersmeier A."/>
            <person name="Kalinowski J."/>
            <person name="Ruckert C."/>
        </authorList>
    </citation>
    <scope>NUCLEOTIDE SEQUENCE</scope>
    <source>
        <strain evidence="2">JCM 4815</strain>
    </source>
</reference>
<sequence>MEHTLATWLPQAAAAAGEQGVSSHLFRVVLIVMLVGCVLGAWLLLRGYRGDDD</sequence>
<name>A0A918PPJ1_9ACTN</name>
<gene>
    <name evidence="2" type="ORF">GCM10010365_43440</name>
</gene>
<keyword evidence="1" id="KW-0812">Transmembrane</keyword>
<evidence type="ECO:0000256" key="1">
    <source>
        <dbReference type="SAM" id="Phobius"/>
    </source>
</evidence>